<name>A0ABT5DRC8_9BACT</name>
<organism evidence="2 3">
    <name type="scientific">Nannocystis bainbridge</name>
    <dbReference type="NCBI Taxonomy" id="2995303"/>
    <lineage>
        <taxon>Bacteria</taxon>
        <taxon>Pseudomonadati</taxon>
        <taxon>Myxococcota</taxon>
        <taxon>Polyangia</taxon>
        <taxon>Nannocystales</taxon>
        <taxon>Nannocystaceae</taxon>
        <taxon>Nannocystis</taxon>
    </lineage>
</organism>
<comment type="caution">
    <text evidence="2">The sequence shown here is derived from an EMBL/GenBank/DDBJ whole genome shotgun (WGS) entry which is preliminary data.</text>
</comment>
<keyword evidence="3" id="KW-1185">Reference proteome</keyword>
<feature type="chain" id="PRO_5046271694" evidence="1">
    <location>
        <begin position="23"/>
        <end position="117"/>
    </location>
</feature>
<dbReference type="Proteomes" id="UP001221686">
    <property type="component" value="Unassembled WGS sequence"/>
</dbReference>
<feature type="signal peptide" evidence="1">
    <location>
        <begin position="1"/>
        <end position="22"/>
    </location>
</feature>
<reference evidence="2 3" key="1">
    <citation type="submission" date="2022-11" db="EMBL/GenBank/DDBJ databases">
        <title>Minimal conservation of predation-associated metabolite biosynthetic gene clusters underscores biosynthetic potential of Myxococcota including descriptions for ten novel species: Archangium lansinium sp. nov., Myxococcus landrumus sp. nov., Nannocystis bai.</title>
        <authorList>
            <person name="Ahearne A."/>
            <person name="Stevens C."/>
            <person name="Dowd S."/>
        </authorList>
    </citation>
    <scope>NUCLEOTIDE SEQUENCE [LARGE SCALE GENOMIC DNA]</scope>
    <source>
        <strain evidence="2 3">BB15-2</strain>
    </source>
</reference>
<evidence type="ECO:0000313" key="3">
    <source>
        <dbReference type="Proteomes" id="UP001221686"/>
    </source>
</evidence>
<keyword evidence="1" id="KW-0732">Signal</keyword>
<proteinExistence type="predicted"/>
<accession>A0ABT5DRC8</accession>
<gene>
    <name evidence="2" type="ORF">POL25_04815</name>
</gene>
<evidence type="ECO:0000256" key="1">
    <source>
        <dbReference type="SAM" id="SignalP"/>
    </source>
</evidence>
<protein>
    <submittedName>
        <fullName evidence="2">Uncharacterized protein</fullName>
    </submittedName>
</protein>
<sequence length="117" mass="12391">MRNTTLITSALFLALFAVPGCKEDPAPNEPGEFGEPCVIGEADNTPDGCASGLSCYFGYCEELCATSDDCQPIESREHTCAVGVCHIACDSENPCPETLATPLVCATNMLCEGEEYN</sequence>
<dbReference type="RefSeq" id="WP_272084647.1">
    <property type="nucleotide sequence ID" value="NZ_JAQNDL010000001.1"/>
</dbReference>
<dbReference type="EMBL" id="JAQNDL010000001">
    <property type="protein sequence ID" value="MDC0716200.1"/>
    <property type="molecule type" value="Genomic_DNA"/>
</dbReference>
<evidence type="ECO:0000313" key="2">
    <source>
        <dbReference type="EMBL" id="MDC0716200.1"/>
    </source>
</evidence>